<proteinExistence type="predicted"/>
<feature type="region of interest" description="Disordered" evidence="1">
    <location>
        <begin position="1"/>
        <end position="87"/>
    </location>
</feature>
<dbReference type="GeneID" id="300576169"/>
<dbReference type="Proteomes" id="UP001642720">
    <property type="component" value="Unassembled WGS sequence"/>
</dbReference>
<evidence type="ECO:0000256" key="1">
    <source>
        <dbReference type="SAM" id="MobiDB-lite"/>
    </source>
</evidence>
<dbReference type="EMBL" id="PPTA01000005">
    <property type="protein sequence ID" value="TFB03200.1"/>
    <property type="molecule type" value="Genomic_DNA"/>
</dbReference>
<evidence type="ECO:0000313" key="2">
    <source>
        <dbReference type="EMBL" id="TFB03200.1"/>
    </source>
</evidence>
<feature type="compositionally biased region" description="Polar residues" evidence="1">
    <location>
        <begin position="26"/>
        <end position="35"/>
    </location>
</feature>
<protein>
    <submittedName>
        <fullName evidence="2">Uncharacterized protein</fullName>
    </submittedName>
</protein>
<reference evidence="2 3" key="1">
    <citation type="submission" date="2018-01" db="EMBL/GenBank/DDBJ databases">
        <title>Genome characterization of the sugarcane-associated fungus Trichoderma ghanense CCMA-1212 and their application in lignocelulose bioconversion.</title>
        <authorList>
            <person name="Steindorff A.S."/>
            <person name="Mendes T.D."/>
            <person name="Vilela E.S.D."/>
            <person name="Rodrigues D.S."/>
            <person name="Formighieri E.F."/>
            <person name="Melo I.S."/>
            <person name="Favaro L.C.L."/>
        </authorList>
    </citation>
    <scope>NUCLEOTIDE SEQUENCE [LARGE SCALE GENOMIC DNA]</scope>
    <source>
        <strain evidence="2 3">CCMA-1212</strain>
    </source>
</reference>
<evidence type="ECO:0000313" key="3">
    <source>
        <dbReference type="Proteomes" id="UP001642720"/>
    </source>
</evidence>
<accession>A0ABY2H4J1</accession>
<comment type="caution">
    <text evidence="2">The sequence shown here is derived from an EMBL/GenBank/DDBJ whole genome shotgun (WGS) entry which is preliminary data.</text>
</comment>
<dbReference type="RefSeq" id="XP_073559401.1">
    <property type="nucleotide sequence ID" value="XM_073701719.1"/>
</dbReference>
<gene>
    <name evidence="2" type="ORF">CCMA1212_004414</name>
</gene>
<feature type="compositionally biased region" description="Basic and acidic residues" evidence="1">
    <location>
        <begin position="1"/>
        <end position="17"/>
    </location>
</feature>
<organism evidence="2 3">
    <name type="scientific">Trichoderma ghanense</name>
    <dbReference type="NCBI Taxonomy" id="65468"/>
    <lineage>
        <taxon>Eukaryota</taxon>
        <taxon>Fungi</taxon>
        <taxon>Dikarya</taxon>
        <taxon>Ascomycota</taxon>
        <taxon>Pezizomycotina</taxon>
        <taxon>Sordariomycetes</taxon>
        <taxon>Hypocreomycetidae</taxon>
        <taxon>Hypocreales</taxon>
        <taxon>Hypocreaceae</taxon>
        <taxon>Trichoderma</taxon>
    </lineage>
</organism>
<sequence length="145" mass="15717">MSMRELSRRDDGRSGSERRHHRSRSTGQAVHSSGTLCLEPKPEVEPDAEPDPARVPSPARVKQGERSVTAKTRDSEGRDGAAPGWPSLEMLGSHEGSREMVKFLIKPDLALRRPSNLRIPARVCVHAATAAYRFSTPPAGTAAGI</sequence>
<name>A0ABY2H4J1_9HYPO</name>
<keyword evidence="3" id="KW-1185">Reference proteome</keyword>